<organism evidence="1 2">
    <name type="scientific">Colocasia esculenta</name>
    <name type="common">Wild taro</name>
    <name type="synonym">Arum esculentum</name>
    <dbReference type="NCBI Taxonomy" id="4460"/>
    <lineage>
        <taxon>Eukaryota</taxon>
        <taxon>Viridiplantae</taxon>
        <taxon>Streptophyta</taxon>
        <taxon>Embryophyta</taxon>
        <taxon>Tracheophyta</taxon>
        <taxon>Spermatophyta</taxon>
        <taxon>Magnoliopsida</taxon>
        <taxon>Liliopsida</taxon>
        <taxon>Araceae</taxon>
        <taxon>Aroideae</taxon>
        <taxon>Colocasieae</taxon>
        <taxon>Colocasia</taxon>
    </lineage>
</organism>
<evidence type="ECO:0000313" key="1">
    <source>
        <dbReference type="EMBL" id="MQL92991.1"/>
    </source>
</evidence>
<comment type="caution">
    <text evidence="1">The sequence shown here is derived from an EMBL/GenBank/DDBJ whole genome shotgun (WGS) entry which is preliminary data.</text>
</comment>
<dbReference type="EMBL" id="NMUH01001506">
    <property type="protein sequence ID" value="MQL92991.1"/>
    <property type="molecule type" value="Genomic_DNA"/>
</dbReference>
<evidence type="ECO:0000313" key="2">
    <source>
        <dbReference type="Proteomes" id="UP000652761"/>
    </source>
</evidence>
<gene>
    <name evidence="1" type="ORF">Taro_025628</name>
</gene>
<name>A0A843V9C6_COLES</name>
<proteinExistence type="predicted"/>
<sequence>MRKKNFGVLGKDGYGVRGTDGYGVREKDGFVRERTGVSANGRVRRFLSELLESHVYSHQKHIQTRHICDYIDIFSGRVSIWAEIPLRNTFI</sequence>
<keyword evidence="2" id="KW-1185">Reference proteome</keyword>
<reference evidence="1" key="1">
    <citation type="submission" date="2017-07" db="EMBL/GenBank/DDBJ databases">
        <title>Taro Niue Genome Assembly and Annotation.</title>
        <authorList>
            <person name="Atibalentja N."/>
            <person name="Keating K."/>
            <person name="Fields C.J."/>
        </authorList>
    </citation>
    <scope>NUCLEOTIDE SEQUENCE</scope>
    <source>
        <strain evidence="1">Niue_2</strain>
        <tissue evidence="1">Leaf</tissue>
    </source>
</reference>
<protein>
    <submittedName>
        <fullName evidence="1">Uncharacterized protein</fullName>
    </submittedName>
</protein>
<dbReference type="AlphaFoldDB" id="A0A843V9C6"/>
<dbReference type="Proteomes" id="UP000652761">
    <property type="component" value="Unassembled WGS sequence"/>
</dbReference>
<accession>A0A843V9C6</accession>